<protein>
    <submittedName>
        <fullName evidence="1">Uncharacterized protein</fullName>
    </submittedName>
</protein>
<reference evidence="1 2" key="1">
    <citation type="submission" date="2016-09" db="EMBL/GenBank/DDBJ databases">
        <title>Draft genome sequence for the type strain of Desulfuribacillus alkaliarsenatis AHT28, an obligately anaerobic, sulfidogenic bacterium isolated from Russian soda lake sediments.</title>
        <authorList>
            <person name="Abin C.A."/>
            <person name="Hollibaugh J.T."/>
        </authorList>
    </citation>
    <scope>NUCLEOTIDE SEQUENCE [LARGE SCALE GENOMIC DNA]</scope>
    <source>
        <strain evidence="1 2">AHT28</strain>
    </source>
</reference>
<evidence type="ECO:0000313" key="1">
    <source>
        <dbReference type="EMBL" id="OEF95648.1"/>
    </source>
</evidence>
<gene>
    <name evidence="1" type="ORF">BHF68_12450</name>
</gene>
<proteinExistence type="predicted"/>
<comment type="caution">
    <text evidence="1">The sequence shown here is derived from an EMBL/GenBank/DDBJ whole genome shotgun (WGS) entry which is preliminary data.</text>
</comment>
<organism evidence="1 2">
    <name type="scientific">Desulfuribacillus alkaliarsenatis</name>
    <dbReference type="NCBI Taxonomy" id="766136"/>
    <lineage>
        <taxon>Bacteria</taxon>
        <taxon>Bacillati</taxon>
        <taxon>Bacillota</taxon>
        <taxon>Desulfuribacillia</taxon>
        <taxon>Desulfuribacillales</taxon>
        <taxon>Desulfuribacillaceae</taxon>
        <taxon>Desulfuribacillus</taxon>
    </lineage>
</organism>
<dbReference type="AlphaFoldDB" id="A0A1E5FYN5"/>
<dbReference type="EMBL" id="MIJE01000036">
    <property type="protein sequence ID" value="OEF95648.1"/>
    <property type="molecule type" value="Genomic_DNA"/>
</dbReference>
<accession>A0A1E5FYN5</accession>
<keyword evidence="2" id="KW-1185">Reference proteome</keyword>
<evidence type="ECO:0000313" key="2">
    <source>
        <dbReference type="Proteomes" id="UP000094296"/>
    </source>
</evidence>
<name>A0A1E5FYN5_9FIRM</name>
<dbReference type="Proteomes" id="UP000094296">
    <property type="component" value="Unassembled WGS sequence"/>
</dbReference>
<sequence length="88" mass="10863">MQRLANKHNIDIKMPFDFMDHVNDPRFRREKFREVIEVLQALENMRFKNIFCNVTYNSKTIKKVIKGTHPNLFIYMLNDLRQYQLKWE</sequence>